<dbReference type="Pfam" id="PF01612">
    <property type="entry name" value="DNA_pol_A_exo1"/>
    <property type="match status" value="1"/>
</dbReference>
<dbReference type="InterPro" id="IPR002562">
    <property type="entry name" value="3'-5'_exonuclease_dom"/>
</dbReference>
<dbReference type="GO" id="GO:0008408">
    <property type="term" value="F:3'-5' exonuclease activity"/>
    <property type="evidence" value="ECO:0007669"/>
    <property type="project" value="InterPro"/>
</dbReference>
<dbReference type="InterPro" id="IPR012337">
    <property type="entry name" value="RNaseH-like_sf"/>
</dbReference>
<feature type="domain" description="3'-5' exonuclease" evidence="1">
    <location>
        <begin position="45"/>
        <end position="99"/>
    </location>
</feature>
<dbReference type="GO" id="GO:0006139">
    <property type="term" value="P:nucleobase-containing compound metabolic process"/>
    <property type="evidence" value="ECO:0007669"/>
    <property type="project" value="InterPro"/>
</dbReference>
<keyword evidence="3" id="KW-1185">Reference proteome</keyword>
<dbReference type="EMBL" id="JBGBPQ010000033">
    <property type="protein sequence ID" value="KAL1495302.1"/>
    <property type="molecule type" value="Genomic_DNA"/>
</dbReference>
<dbReference type="Proteomes" id="UP001515480">
    <property type="component" value="Unassembled WGS sequence"/>
</dbReference>
<dbReference type="SUPFAM" id="SSF53098">
    <property type="entry name" value="Ribonuclease H-like"/>
    <property type="match status" value="1"/>
</dbReference>
<evidence type="ECO:0000313" key="3">
    <source>
        <dbReference type="Proteomes" id="UP001515480"/>
    </source>
</evidence>
<dbReference type="AlphaFoldDB" id="A0AB34IA83"/>
<comment type="caution">
    <text evidence="2">The sequence shown here is derived from an EMBL/GenBank/DDBJ whole genome shotgun (WGS) entry which is preliminary data.</text>
</comment>
<protein>
    <recommendedName>
        <fullName evidence="1">3'-5' exonuclease domain-containing protein</fullName>
    </recommendedName>
</protein>
<dbReference type="InterPro" id="IPR036397">
    <property type="entry name" value="RNaseH_sf"/>
</dbReference>
<dbReference type="Gene3D" id="3.30.420.10">
    <property type="entry name" value="Ribonuclease H-like superfamily/Ribonuclease H"/>
    <property type="match status" value="1"/>
</dbReference>
<evidence type="ECO:0000259" key="1">
    <source>
        <dbReference type="Pfam" id="PF01612"/>
    </source>
</evidence>
<name>A0AB34IA83_PRYPA</name>
<accession>A0AB34IA83</accession>
<sequence length="288" mass="30439">MFVGRQLGTDLAKIAREFEGASRLKQNAPVLELGLYARQRGVVECGSASLEMLCEKVLYQALVKNHRLSNWAQPALPMELLQYAACDAAASLHIYQALATLPDLTARLSGEDACPGAEADLVPKHGRDSSMQGVAARCRILQSPPTGKYTLPCAAPPAVPTSACAASTAASTAASINASNNASTNAGASTIDACSSFFVMPPPPAPRMPISEQQVIIAVVISMVMTKTFSTTCIGKVLAVSFATLSSQIHSLQMHGTFVPYSSLPYSRVVHPTPKWGVRPGYQPPAVR</sequence>
<gene>
    <name evidence="2" type="ORF">AB1Y20_017161</name>
</gene>
<organism evidence="2 3">
    <name type="scientific">Prymnesium parvum</name>
    <name type="common">Toxic golden alga</name>
    <dbReference type="NCBI Taxonomy" id="97485"/>
    <lineage>
        <taxon>Eukaryota</taxon>
        <taxon>Haptista</taxon>
        <taxon>Haptophyta</taxon>
        <taxon>Prymnesiophyceae</taxon>
        <taxon>Prymnesiales</taxon>
        <taxon>Prymnesiaceae</taxon>
        <taxon>Prymnesium</taxon>
    </lineage>
</organism>
<dbReference type="GO" id="GO:0003676">
    <property type="term" value="F:nucleic acid binding"/>
    <property type="evidence" value="ECO:0007669"/>
    <property type="project" value="InterPro"/>
</dbReference>
<evidence type="ECO:0000313" key="2">
    <source>
        <dbReference type="EMBL" id="KAL1495302.1"/>
    </source>
</evidence>
<proteinExistence type="predicted"/>
<reference evidence="2 3" key="1">
    <citation type="journal article" date="2024" name="Science">
        <title>Giant polyketide synthase enzymes in the biosynthesis of giant marine polyether toxins.</title>
        <authorList>
            <person name="Fallon T.R."/>
            <person name="Shende V.V."/>
            <person name="Wierzbicki I.H."/>
            <person name="Pendleton A.L."/>
            <person name="Watervoot N.F."/>
            <person name="Auber R.P."/>
            <person name="Gonzalez D.J."/>
            <person name="Wisecaver J.H."/>
            <person name="Moore B.S."/>
        </authorList>
    </citation>
    <scope>NUCLEOTIDE SEQUENCE [LARGE SCALE GENOMIC DNA]</scope>
    <source>
        <strain evidence="2 3">12B1</strain>
    </source>
</reference>